<dbReference type="OMA" id="MFLARLY"/>
<evidence type="ECO:0000313" key="4">
    <source>
        <dbReference type="Proteomes" id="UP000029665"/>
    </source>
</evidence>
<dbReference type="STRING" id="5643.A0A060SY07"/>
<dbReference type="HOGENOM" id="CLU_012494_9_2_1"/>
<dbReference type="InterPro" id="IPR013094">
    <property type="entry name" value="AB_hydrolase_3"/>
</dbReference>
<gene>
    <name evidence="3" type="ORF">BN946_scf184657.g9</name>
</gene>
<dbReference type="EMBL" id="CCBP010000443">
    <property type="protein sequence ID" value="CDO77134.1"/>
    <property type="molecule type" value="Genomic_DNA"/>
</dbReference>
<dbReference type="AlphaFoldDB" id="A0A060SY07"/>
<dbReference type="Proteomes" id="UP000029665">
    <property type="component" value="Unassembled WGS sequence"/>
</dbReference>
<dbReference type="InterPro" id="IPR029058">
    <property type="entry name" value="AB_hydrolase_fold"/>
</dbReference>
<keyword evidence="1" id="KW-0378">Hydrolase</keyword>
<organism evidence="3 4">
    <name type="scientific">Pycnoporus cinnabarinus</name>
    <name type="common">Cinnabar-red polypore</name>
    <name type="synonym">Trametes cinnabarina</name>
    <dbReference type="NCBI Taxonomy" id="5643"/>
    <lineage>
        <taxon>Eukaryota</taxon>
        <taxon>Fungi</taxon>
        <taxon>Dikarya</taxon>
        <taxon>Basidiomycota</taxon>
        <taxon>Agaricomycotina</taxon>
        <taxon>Agaricomycetes</taxon>
        <taxon>Polyporales</taxon>
        <taxon>Polyporaceae</taxon>
        <taxon>Trametes</taxon>
    </lineage>
</organism>
<evidence type="ECO:0000256" key="1">
    <source>
        <dbReference type="ARBA" id="ARBA00022801"/>
    </source>
</evidence>
<dbReference type="InterPro" id="IPR050300">
    <property type="entry name" value="GDXG_lipolytic_enzyme"/>
</dbReference>
<evidence type="ECO:0000313" key="3">
    <source>
        <dbReference type="EMBL" id="CDO77134.1"/>
    </source>
</evidence>
<protein>
    <recommendedName>
        <fullName evidence="2">Alpha/beta hydrolase fold-3 domain-containing protein</fullName>
    </recommendedName>
</protein>
<feature type="domain" description="Alpha/beta hydrolase fold-3" evidence="2">
    <location>
        <begin position="41"/>
        <end position="162"/>
    </location>
</feature>
<dbReference type="SUPFAM" id="SSF53474">
    <property type="entry name" value="alpha/beta-Hydrolases"/>
    <property type="match status" value="1"/>
</dbReference>
<dbReference type="OrthoDB" id="19653at2759"/>
<dbReference type="Gene3D" id="3.40.50.1820">
    <property type="entry name" value="alpha/beta hydrolase"/>
    <property type="match status" value="1"/>
</dbReference>
<comment type="caution">
    <text evidence="3">The sequence shown here is derived from an EMBL/GenBank/DDBJ whole genome shotgun (WGS) entry which is preliminary data.</text>
</comment>
<reference evidence="3" key="1">
    <citation type="submission" date="2014-01" db="EMBL/GenBank/DDBJ databases">
        <title>The genome of the white-rot fungus Pycnoporus cinnabarinus: a basidiomycete model with a versatile arsenal for lignocellulosic biomass breakdown.</title>
        <authorList>
            <person name="Levasseur A."/>
            <person name="Lomascolo A."/>
            <person name="Ruiz-Duenas F.J."/>
            <person name="Uzan E."/>
            <person name="Piumi F."/>
            <person name="Kues U."/>
            <person name="Ram A.F.J."/>
            <person name="Murat C."/>
            <person name="Haon M."/>
            <person name="Benoit I."/>
            <person name="Arfi Y."/>
            <person name="Chevret D."/>
            <person name="Drula E."/>
            <person name="Kwon M.J."/>
            <person name="Gouret P."/>
            <person name="Lesage-Meessen L."/>
            <person name="Lombard V."/>
            <person name="Mariette J."/>
            <person name="Noirot C."/>
            <person name="Park J."/>
            <person name="Patyshakuliyeva A."/>
            <person name="Wieneger R.A.B."/>
            <person name="Wosten H.A.B."/>
            <person name="Martin F."/>
            <person name="Coutinho P.M."/>
            <person name="de Vries R."/>
            <person name="Martinez A.T."/>
            <person name="Klopp C."/>
            <person name="Pontarotti P."/>
            <person name="Henrissat B."/>
            <person name="Record E."/>
        </authorList>
    </citation>
    <scope>NUCLEOTIDE SEQUENCE [LARGE SCALE GENOMIC DNA]</scope>
    <source>
        <strain evidence="3">BRFM137</strain>
    </source>
</reference>
<evidence type="ECO:0000259" key="2">
    <source>
        <dbReference type="Pfam" id="PF07859"/>
    </source>
</evidence>
<sequence length="377" mass="41530">MATPVDALTFVYKTVGDIGIHLDLYPPAQLAATGSREVSAVIYFHGGALTVGNKRSWFPFWLHRRITDANVAFISVDYRLIPPSTGHEILDDIQDLFRFLGNDINRGIQEEWAVKLRPGHSFTINTRALAVSGSSAGGLCAYLAAIHASPRPKAVLSLYGMGGDMVTPHYLTPKNVPFFRGREILDPKDFAEYLYPASSLLPVTSDSPLAYHSLTYHTPGYPANPRMLLGRLYLQLGAFLDYYTGCHDPSLSISLRKLLDANKLNVDPRSNLLENIPEAHRHMFPQLCVGADFPPTLLIHGSADTAVLVGESQNLHILLLNAGVGSELQIVEGKEHSFDYEPAAEEEFGQPEGLFDRAAKFLVQTLDSVYEIGNNRV</sequence>
<dbReference type="PANTHER" id="PTHR48081">
    <property type="entry name" value="AB HYDROLASE SUPERFAMILY PROTEIN C4A8.06C"/>
    <property type="match status" value="1"/>
</dbReference>
<dbReference type="Pfam" id="PF07859">
    <property type="entry name" value="Abhydrolase_3"/>
    <property type="match status" value="1"/>
</dbReference>
<dbReference type="GO" id="GO:0016787">
    <property type="term" value="F:hydrolase activity"/>
    <property type="evidence" value="ECO:0007669"/>
    <property type="project" value="UniProtKB-KW"/>
</dbReference>
<dbReference type="PANTHER" id="PTHR48081:SF3">
    <property type="entry name" value="ALPHA_BETA HYDROLASE FOLD-3 DOMAIN-CONTAINING PROTEIN"/>
    <property type="match status" value="1"/>
</dbReference>
<accession>A0A060SY07</accession>
<name>A0A060SY07_PYCCI</name>
<keyword evidence="4" id="KW-1185">Reference proteome</keyword>
<proteinExistence type="predicted"/>